<keyword evidence="9 11" id="KW-0472">Membrane</keyword>
<evidence type="ECO:0000256" key="8">
    <source>
        <dbReference type="ARBA" id="ARBA00022989"/>
    </source>
</evidence>
<feature type="domain" description="GOLD" evidence="13">
    <location>
        <begin position="47"/>
        <end position="129"/>
    </location>
</feature>
<comment type="subcellular location">
    <subcellularLocation>
        <location evidence="1">Endoplasmic reticulum membrane</location>
        <topology evidence="1">Single-pass type I membrane protein</topology>
    </subcellularLocation>
    <subcellularLocation>
        <location evidence="2">Endoplasmic reticulum-Golgi intermediate compartment membrane</location>
        <topology evidence="2">Single-pass type I membrane protein</topology>
    </subcellularLocation>
    <subcellularLocation>
        <location evidence="3">Golgi apparatus</location>
        <location evidence="3">cis-Golgi network membrane</location>
        <topology evidence="3">Single-pass type I membrane protein</topology>
    </subcellularLocation>
    <subcellularLocation>
        <location evidence="10">Membrane</location>
        <topology evidence="10">Single-pass type I membrane protein</topology>
    </subcellularLocation>
</comment>
<evidence type="ECO:0000256" key="4">
    <source>
        <dbReference type="ARBA" id="ARBA00007104"/>
    </source>
</evidence>
<dbReference type="GO" id="GO:0033116">
    <property type="term" value="C:endoplasmic reticulum-Golgi intermediate compartment membrane"/>
    <property type="evidence" value="ECO:0007669"/>
    <property type="project" value="UniProtKB-SubCell"/>
</dbReference>
<dbReference type="Ensembl" id="ENSGWIT00000028645.1">
    <property type="protein sequence ID" value="ENSGWIP00000026232.1"/>
    <property type="gene ID" value="ENSGWIG00000013768.1"/>
</dbReference>
<gene>
    <name evidence="14" type="primary">LOC114468206</name>
</gene>
<keyword evidence="5 10" id="KW-0812">Transmembrane</keyword>
<keyword evidence="15" id="KW-1185">Reference proteome</keyword>
<dbReference type="PROSITE" id="PS50866">
    <property type="entry name" value="GOLD"/>
    <property type="match status" value="1"/>
</dbReference>
<evidence type="ECO:0000256" key="11">
    <source>
        <dbReference type="SAM" id="Phobius"/>
    </source>
</evidence>
<name>A0A8C5F007_GOUWI</name>
<evidence type="ECO:0000259" key="13">
    <source>
        <dbReference type="PROSITE" id="PS50866"/>
    </source>
</evidence>
<dbReference type="CTD" id="445093"/>
<dbReference type="AlphaFoldDB" id="A0A8C5F007"/>
<dbReference type="SMART" id="SM01190">
    <property type="entry name" value="EMP24_GP25L"/>
    <property type="match status" value="1"/>
</dbReference>
<evidence type="ECO:0000256" key="2">
    <source>
        <dbReference type="ARBA" id="ARBA00004151"/>
    </source>
</evidence>
<organism evidence="14 15">
    <name type="scientific">Gouania willdenowi</name>
    <name type="common">Blunt-snouted clingfish</name>
    <name type="synonym">Lepadogaster willdenowi</name>
    <dbReference type="NCBI Taxonomy" id="441366"/>
    <lineage>
        <taxon>Eukaryota</taxon>
        <taxon>Metazoa</taxon>
        <taxon>Chordata</taxon>
        <taxon>Craniata</taxon>
        <taxon>Vertebrata</taxon>
        <taxon>Euteleostomi</taxon>
        <taxon>Actinopterygii</taxon>
        <taxon>Neopterygii</taxon>
        <taxon>Teleostei</taxon>
        <taxon>Neoteleostei</taxon>
        <taxon>Acanthomorphata</taxon>
        <taxon>Ovalentaria</taxon>
        <taxon>Blenniimorphae</taxon>
        <taxon>Blenniiformes</taxon>
        <taxon>Gobiesocoidei</taxon>
        <taxon>Gobiesocidae</taxon>
        <taxon>Gobiesocinae</taxon>
        <taxon>Gouania</taxon>
    </lineage>
</organism>
<dbReference type="OrthoDB" id="5976732at2759"/>
<evidence type="ECO:0000256" key="12">
    <source>
        <dbReference type="SAM" id="SignalP"/>
    </source>
</evidence>
<reference evidence="14" key="1">
    <citation type="submission" date="2020-06" db="EMBL/GenBank/DDBJ databases">
        <authorList>
            <consortium name="Wellcome Sanger Institute Data Sharing"/>
        </authorList>
    </citation>
    <scope>NUCLEOTIDE SEQUENCE [LARGE SCALE GENOMIC DNA]</scope>
</reference>
<evidence type="ECO:0000256" key="1">
    <source>
        <dbReference type="ARBA" id="ARBA00004115"/>
    </source>
</evidence>
<dbReference type="PANTHER" id="PTHR22811">
    <property type="entry name" value="TRANSMEMBRANE EMP24 DOMAIN-CONTAINING PROTEIN"/>
    <property type="match status" value="1"/>
</dbReference>
<dbReference type="InterPro" id="IPR036598">
    <property type="entry name" value="GOLD_dom_sf"/>
</dbReference>
<dbReference type="Proteomes" id="UP000694680">
    <property type="component" value="Chromosome 8"/>
</dbReference>
<evidence type="ECO:0000256" key="7">
    <source>
        <dbReference type="ARBA" id="ARBA00022824"/>
    </source>
</evidence>
<keyword evidence="7" id="KW-0256">Endoplasmic reticulum</keyword>
<evidence type="ECO:0000256" key="10">
    <source>
        <dbReference type="RuleBase" id="RU003827"/>
    </source>
</evidence>
<protein>
    <submittedName>
        <fullName evidence="14">Transmembrane emp24 domain-containing protein 1-like</fullName>
    </submittedName>
</protein>
<evidence type="ECO:0000313" key="14">
    <source>
        <dbReference type="Ensembl" id="ENSGWIP00000026232.1"/>
    </source>
</evidence>
<evidence type="ECO:0000256" key="5">
    <source>
        <dbReference type="ARBA" id="ARBA00022692"/>
    </source>
</evidence>
<feature type="signal peptide" evidence="12">
    <location>
        <begin position="1"/>
        <end position="31"/>
    </location>
</feature>
<evidence type="ECO:0000256" key="6">
    <source>
        <dbReference type="ARBA" id="ARBA00022729"/>
    </source>
</evidence>
<reference evidence="14" key="3">
    <citation type="submission" date="2025-09" db="UniProtKB">
        <authorList>
            <consortium name="Ensembl"/>
        </authorList>
    </citation>
    <scope>IDENTIFICATION</scope>
</reference>
<dbReference type="InterPro" id="IPR009038">
    <property type="entry name" value="GOLD_dom"/>
</dbReference>
<dbReference type="GO" id="GO:0005789">
    <property type="term" value="C:endoplasmic reticulum membrane"/>
    <property type="evidence" value="ECO:0007669"/>
    <property type="project" value="UniProtKB-SubCell"/>
</dbReference>
<evidence type="ECO:0000256" key="3">
    <source>
        <dbReference type="ARBA" id="ARBA00004619"/>
    </source>
</evidence>
<dbReference type="GO" id="GO:0005794">
    <property type="term" value="C:Golgi apparatus"/>
    <property type="evidence" value="ECO:0007669"/>
    <property type="project" value="UniProtKB-SubCell"/>
</dbReference>
<comment type="similarity">
    <text evidence="4 10">Belongs to the EMP24/GP25L family.</text>
</comment>
<evidence type="ECO:0000313" key="15">
    <source>
        <dbReference type="Proteomes" id="UP000694680"/>
    </source>
</evidence>
<feature type="transmembrane region" description="Helical" evidence="11">
    <location>
        <begin position="195"/>
        <end position="217"/>
    </location>
</feature>
<feature type="chain" id="PRO_5034556439" evidence="12">
    <location>
        <begin position="32"/>
        <end position="229"/>
    </location>
</feature>
<accession>A0A8C5F007</accession>
<keyword evidence="8 11" id="KW-1133">Transmembrane helix</keyword>
<dbReference type="Pfam" id="PF01105">
    <property type="entry name" value="EMP24_GP25L"/>
    <property type="match status" value="1"/>
</dbReference>
<dbReference type="SUPFAM" id="SSF101576">
    <property type="entry name" value="Supernatant protein factor (SPF), C-terminal domain"/>
    <property type="match status" value="1"/>
</dbReference>
<reference evidence="14" key="2">
    <citation type="submission" date="2025-08" db="UniProtKB">
        <authorList>
            <consortium name="Ensembl"/>
        </authorList>
    </citation>
    <scope>IDENTIFICATION</scope>
</reference>
<proteinExistence type="inferred from homology"/>
<evidence type="ECO:0000256" key="9">
    <source>
        <dbReference type="ARBA" id="ARBA00023136"/>
    </source>
</evidence>
<sequence length="229" mass="25729">MLCHQGTMTSPTARLCLSACLTLTGLTVASGLNQGTELTFLIPATCTECFYQTVATNDSMEVEYQVIAGSGLDIGFALISPSGIRLVSDFRQSDGVHIVDGTEDGDYGLCFDNSFSKRSEKLVFLGVMINPQSSTAQEWPDVTITETMVEYKLEEFRMTMDQVHVHLERSRQLQASLRAFEARDRHLLEDNLWRVSFWSSLNMFVMLLVAATQVYTLRRLFDSNKLVRT</sequence>
<dbReference type="InterPro" id="IPR015720">
    <property type="entry name" value="Emp24-like"/>
</dbReference>
<keyword evidence="6 12" id="KW-0732">Signal</keyword>